<accession>A0A067TI66</accession>
<dbReference type="AlphaFoldDB" id="A0A067TI66"/>
<protein>
    <submittedName>
        <fullName evidence="1">Uncharacterized protein</fullName>
    </submittedName>
</protein>
<reference evidence="2" key="1">
    <citation type="journal article" date="2014" name="Proc. Natl. Acad. Sci. U.S.A.">
        <title>Extensive sampling of basidiomycete genomes demonstrates inadequacy of the white-rot/brown-rot paradigm for wood decay fungi.</title>
        <authorList>
            <person name="Riley R."/>
            <person name="Salamov A.A."/>
            <person name="Brown D.W."/>
            <person name="Nagy L.G."/>
            <person name="Floudas D."/>
            <person name="Held B.W."/>
            <person name="Levasseur A."/>
            <person name="Lombard V."/>
            <person name="Morin E."/>
            <person name="Otillar R."/>
            <person name="Lindquist E.A."/>
            <person name="Sun H."/>
            <person name="LaButti K.M."/>
            <person name="Schmutz J."/>
            <person name="Jabbour D."/>
            <person name="Luo H."/>
            <person name="Baker S.E."/>
            <person name="Pisabarro A.G."/>
            <person name="Walton J.D."/>
            <person name="Blanchette R.A."/>
            <person name="Henrissat B."/>
            <person name="Martin F."/>
            <person name="Cullen D."/>
            <person name="Hibbett D.S."/>
            <person name="Grigoriev I.V."/>
        </authorList>
    </citation>
    <scope>NUCLEOTIDE SEQUENCE [LARGE SCALE GENOMIC DNA]</scope>
    <source>
        <strain evidence="2">CBS 339.88</strain>
    </source>
</reference>
<dbReference type="OrthoDB" id="2886578at2759"/>
<evidence type="ECO:0000313" key="1">
    <source>
        <dbReference type="EMBL" id="KDR79599.1"/>
    </source>
</evidence>
<sequence length="155" mass="16415">MTLVAIRSVAFPNRYVRLDGQGVSSLTGAGGGIVNTQTFIGTYETFILQRNDDKTVSFGSTVFKDVFIRMNADGVPKGKALAGGGGTVNAQHGAFTLEKFHIRTKGDEPGKYKGAVGIESAERHGRFLRLDGNAGIVNAQGVLGDHESFEILVVG</sequence>
<dbReference type="CDD" id="cd00257">
    <property type="entry name" value="beta-trefoil_FSCN-like"/>
    <property type="match status" value="1"/>
</dbReference>
<evidence type="ECO:0000313" key="2">
    <source>
        <dbReference type="Proteomes" id="UP000027222"/>
    </source>
</evidence>
<organism evidence="1 2">
    <name type="scientific">Galerina marginata (strain CBS 339.88)</name>
    <dbReference type="NCBI Taxonomy" id="685588"/>
    <lineage>
        <taxon>Eukaryota</taxon>
        <taxon>Fungi</taxon>
        <taxon>Dikarya</taxon>
        <taxon>Basidiomycota</taxon>
        <taxon>Agaricomycotina</taxon>
        <taxon>Agaricomycetes</taxon>
        <taxon>Agaricomycetidae</taxon>
        <taxon>Agaricales</taxon>
        <taxon>Agaricineae</taxon>
        <taxon>Strophariaceae</taxon>
        <taxon>Galerina</taxon>
    </lineage>
</organism>
<dbReference type="HOGENOM" id="CLU_134340_0_0_1"/>
<dbReference type="EMBL" id="KL142373">
    <property type="protein sequence ID" value="KDR79599.1"/>
    <property type="molecule type" value="Genomic_DNA"/>
</dbReference>
<gene>
    <name evidence="1" type="ORF">GALMADRAFT_63317</name>
</gene>
<proteinExistence type="predicted"/>
<dbReference type="Proteomes" id="UP000027222">
    <property type="component" value="Unassembled WGS sequence"/>
</dbReference>
<name>A0A067TI66_GALM3</name>
<keyword evidence="2" id="KW-1185">Reference proteome</keyword>